<keyword evidence="4" id="KW-0479">Metal-binding</keyword>
<evidence type="ECO:0000256" key="3">
    <source>
        <dbReference type="ARBA" id="ARBA00022618"/>
    </source>
</evidence>
<dbReference type="NCBIfam" id="TIGR03598">
    <property type="entry name" value="GTPase_YsxC"/>
    <property type="match status" value="1"/>
</dbReference>
<name>A0A9D0YV97_9FIRM</name>
<dbReference type="GO" id="GO:0046872">
    <property type="term" value="F:metal ion binding"/>
    <property type="evidence" value="ECO:0007669"/>
    <property type="project" value="UniProtKB-KW"/>
</dbReference>
<evidence type="ECO:0000259" key="11">
    <source>
        <dbReference type="PROSITE" id="PS51706"/>
    </source>
</evidence>
<dbReference type="GO" id="GO:0005525">
    <property type="term" value="F:GTP binding"/>
    <property type="evidence" value="ECO:0007669"/>
    <property type="project" value="UniProtKB-UniRule"/>
</dbReference>
<dbReference type="SUPFAM" id="SSF52540">
    <property type="entry name" value="P-loop containing nucleoside triphosphate hydrolases"/>
    <property type="match status" value="1"/>
</dbReference>
<dbReference type="InterPro" id="IPR019987">
    <property type="entry name" value="GTP-bd_ribosome_bio_YsxC"/>
</dbReference>
<keyword evidence="7 10" id="KW-0342">GTP-binding</keyword>
<dbReference type="Gene3D" id="3.40.50.300">
    <property type="entry name" value="P-loop containing nucleotide triphosphate hydrolases"/>
    <property type="match status" value="1"/>
</dbReference>
<keyword evidence="5 10" id="KW-0547">Nucleotide-binding</keyword>
<keyword evidence="8 10" id="KW-0717">Septation</keyword>
<dbReference type="AlphaFoldDB" id="A0A9D0YV97"/>
<organism evidence="12 13">
    <name type="scientific">Candidatus Enterenecus faecium</name>
    <dbReference type="NCBI Taxonomy" id="2840780"/>
    <lineage>
        <taxon>Bacteria</taxon>
        <taxon>Bacillati</taxon>
        <taxon>Bacillota</taxon>
        <taxon>Clostridia</taxon>
        <taxon>Eubacteriales</taxon>
        <taxon>Candidatus Enterenecus</taxon>
    </lineage>
</organism>
<evidence type="ECO:0000256" key="8">
    <source>
        <dbReference type="ARBA" id="ARBA00023210"/>
    </source>
</evidence>
<dbReference type="PANTHER" id="PTHR11649:SF13">
    <property type="entry name" value="ENGB-TYPE G DOMAIN-CONTAINING PROTEIN"/>
    <property type="match status" value="1"/>
</dbReference>
<evidence type="ECO:0000256" key="7">
    <source>
        <dbReference type="ARBA" id="ARBA00023134"/>
    </source>
</evidence>
<evidence type="ECO:0000256" key="6">
    <source>
        <dbReference type="ARBA" id="ARBA00022842"/>
    </source>
</evidence>
<comment type="similarity">
    <text evidence="2 10">Belongs to the TRAFAC class TrmE-Era-EngA-EngB-Septin-like GTPase superfamily. EngB GTPase family.</text>
</comment>
<evidence type="ECO:0000256" key="4">
    <source>
        <dbReference type="ARBA" id="ARBA00022723"/>
    </source>
</evidence>
<dbReference type="HAMAP" id="MF_00321">
    <property type="entry name" value="GTPase_EngB"/>
    <property type="match status" value="1"/>
</dbReference>
<reference evidence="12" key="2">
    <citation type="journal article" date="2021" name="PeerJ">
        <title>Extensive microbial diversity within the chicken gut microbiome revealed by metagenomics and culture.</title>
        <authorList>
            <person name="Gilroy R."/>
            <person name="Ravi A."/>
            <person name="Getino M."/>
            <person name="Pursley I."/>
            <person name="Horton D.L."/>
            <person name="Alikhan N.F."/>
            <person name="Baker D."/>
            <person name="Gharbi K."/>
            <person name="Hall N."/>
            <person name="Watson M."/>
            <person name="Adriaenssens E.M."/>
            <person name="Foster-Nyarko E."/>
            <person name="Jarju S."/>
            <person name="Secka A."/>
            <person name="Antonio M."/>
            <person name="Oren A."/>
            <person name="Chaudhuri R.R."/>
            <person name="La Ragione R."/>
            <person name="Hildebrand F."/>
            <person name="Pallen M.J."/>
        </authorList>
    </citation>
    <scope>NUCLEOTIDE SEQUENCE</scope>
    <source>
        <strain evidence="12">ChiGjej2B2-12916</strain>
    </source>
</reference>
<dbReference type="PROSITE" id="PS51706">
    <property type="entry name" value="G_ENGB"/>
    <property type="match status" value="1"/>
</dbReference>
<dbReference type="InterPro" id="IPR005225">
    <property type="entry name" value="Small_GTP-bd"/>
</dbReference>
<accession>A0A9D0YV97</accession>
<dbReference type="Pfam" id="PF01926">
    <property type="entry name" value="MMR_HSR1"/>
    <property type="match status" value="1"/>
</dbReference>
<keyword evidence="9 10" id="KW-0131">Cell cycle</keyword>
<evidence type="ECO:0000313" key="12">
    <source>
        <dbReference type="EMBL" id="HIQ61545.1"/>
    </source>
</evidence>
<feature type="domain" description="EngB-type G" evidence="11">
    <location>
        <begin position="24"/>
        <end position="197"/>
    </location>
</feature>
<dbReference type="InterPro" id="IPR030393">
    <property type="entry name" value="G_ENGB_dom"/>
</dbReference>
<keyword evidence="3 10" id="KW-0132">Cell division</keyword>
<gene>
    <name evidence="10" type="primary">engB</name>
    <name evidence="12" type="ORF">IAD31_08155</name>
</gene>
<dbReference type="CDD" id="cd01876">
    <property type="entry name" value="YihA_EngB"/>
    <property type="match status" value="1"/>
</dbReference>
<dbReference type="GO" id="GO:0005829">
    <property type="term" value="C:cytosol"/>
    <property type="evidence" value="ECO:0007669"/>
    <property type="project" value="TreeGrafter"/>
</dbReference>
<sequence>MKVNLNQAEFVRSAAKPADFPRDALPQVVFAGRSNVGKSSVINRLLNRKNFARVGSAPGKTTHINYFLIDKQLYLVDLPGYGYAKVSMAERARWAKLIEGWFADTSLMTLGILIVDARHKPTADDKVMSDFFLTTDKPYVVVANKLDKLKKSEVEGNLQRVRDTLELPETVPVIPFSAEKGDGKQALLELIFNHMEG</sequence>
<dbReference type="GO" id="GO:0000917">
    <property type="term" value="P:division septum assembly"/>
    <property type="evidence" value="ECO:0007669"/>
    <property type="project" value="UniProtKB-KW"/>
</dbReference>
<evidence type="ECO:0000256" key="2">
    <source>
        <dbReference type="ARBA" id="ARBA00009638"/>
    </source>
</evidence>
<dbReference type="EMBL" id="DVFO01000089">
    <property type="protein sequence ID" value="HIQ61545.1"/>
    <property type="molecule type" value="Genomic_DNA"/>
</dbReference>
<dbReference type="NCBIfam" id="TIGR00231">
    <property type="entry name" value="small_GTP"/>
    <property type="match status" value="1"/>
</dbReference>
<evidence type="ECO:0000256" key="5">
    <source>
        <dbReference type="ARBA" id="ARBA00022741"/>
    </source>
</evidence>
<evidence type="ECO:0000256" key="9">
    <source>
        <dbReference type="ARBA" id="ARBA00023306"/>
    </source>
</evidence>
<evidence type="ECO:0000256" key="10">
    <source>
        <dbReference type="HAMAP-Rule" id="MF_00321"/>
    </source>
</evidence>
<evidence type="ECO:0000256" key="1">
    <source>
        <dbReference type="ARBA" id="ARBA00001946"/>
    </source>
</evidence>
<comment type="caution">
    <text evidence="12">The sequence shown here is derived from an EMBL/GenBank/DDBJ whole genome shotgun (WGS) entry which is preliminary data.</text>
</comment>
<reference evidence="12" key="1">
    <citation type="submission" date="2020-10" db="EMBL/GenBank/DDBJ databases">
        <authorList>
            <person name="Gilroy R."/>
        </authorList>
    </citation>
    <scope>NUCLEOTIDE SEQUENCE</scope>
    <source>
        <strain evidence="12">ChiGjej2B2-12916</strain>
    </source>
</reference>
<evidence type="ECO:0000313" key="13">
    <source>
        <dbReference type="Proteomes" id="UP000886879"/>
    </source>
</evidence>
<protein>
    <recommendedName>
        <fullName evidence="10">Probable GTP-binding protein EngB</fullName>
    </recommendedName>
</protein>
<proteinExistence type="inferred from homology"/>
<dbReference type="InterPro" id="IPR027417">
    <property type="entry name" value="P-loop_NTPase"/>
</dbReference>
<comment type="function">
    <text evidence="10">Necessary for normal cell division and for the maintenance of normal septation.</text>
</comment>
<keyword evidence="6" id="KW-0460">Magnesium</keyword>
<dbReference type="PANTHER" id="PTHR11649">
    <property type="entry name" value="MSS1/TRME-RELATED GTP-BINDING PROTEIN"/>
    <property type="match status" value="1"/>
</dbReference>
<dbReference type="InterPro" id="IPR006073">
    <property type="entry name" value="GTP-bd"/>
</dbReference>
<comment type="cofactor">
    <cofactor evidence="1">
        <name>Mg(2+)</name>
        <dbReference type="ChEBI" id="CHEBI:18420"/>
    </cofactor>
</comment>
<dbReference type="Proteomes" id="UP000886879">
    <property type="component" value="Unassembled WGS sequence"/>
</dbReference>